<dbReference type="EMBL" id="CAEMXZ010000140">
    <property type="protein sequence ID" value="CAB4324385.1"/>
    <property type="molecule type" value="Genomic_DNA"/>
</dbReference>
<feature type="compositionally biased region" description="Low complexity" evidence="1">
    <location>
        <begin position="26"/>
        <end position="41"/>
    </location>
</feature>
<feature type="compositionally biased region" description="Basic and acidic residues" evidence="1">
    <location>
        <begin position="238"/>
        <end position="256"/>
    </location>
</feature>
<feature type="region of interest" description="Disordered" evidence="1">
    <location>
        <begin position="23"/>
        <end position="107"/>
    </location>
</feature>
<gene>
    <name evidence="2" type="ORF">UFOPK1392_02154</name>
</gene>
<evidence type="ECO:0000313" key="2">
    <source>
        <dbReference type="EMBL" id="CAB4324385.1"/>
    </source>
</evidence>
<sequence>MPFSQPPDRLVEPPVVTCLMRAAARSGSCDESSSTSSVVSSKATTPTRSAGPARRRKCADAALTDRSGSPLMEPDLSRTSTTSSGWRSESGAGGALSSTSRWTTSLSTRGTMVRSKVIFGCMACSFVAFPPVHRDERTQCSEMCEFVEIPRNLRNLRGSGSPRLFASHANRDTPHVGDQPNHPCAGMRTAWEHSSLESNDHPGRWNTGFTRTDQSSRDRQEQGSGMQDPRSSRKRRAPDHSCSGRERGDRTPSGER</sequence>
<reference evidence="2" key="1">
    <citation type="submission" date="2020-05" db="EMBL/GenBank/DDBJ databases">
        <authorList>
            <person name="Chiriac C."/>
            <person name="Salcher M."/>
            <person name="Ghai R."/>
            <person name="Kavagutti S V."/>
        </authorList>
    </citation>
    <scope>NUCLEOTIDE SEQUENCE</scope>
</reference>
<accession>A0A6J5YG21</accession>
<feature type="compositionally biased region" description="Basic and acidic residues" evidence="1">
    <location>
        <begin position="190"/>
        <end position="203"/>
    </location>
</feature>
<proteinExistence type="predicted"/>
<feature type="compositionally biased region" description="Low complexity" evidence="1">
    <location>
        <begin position="77"/>
        <end position="107"/>
    </location>
</feature>
<organism evidence="2">
    <name type="scientific">freshwater metagenome</name>
    <dbReference type="NCBI Taxonomy" id="449393"/>
    <lineage>
        <taxon>unclassified sequences</taxon>
        <taxon>metagenomes</taxon>
        <taxon>ecological metagenomes</taxon>
    </lineage>
</organism>
<dbReference type="AlphaFoldDB" id="A0A6J5YG21"/>
<protein>
    <submittedName>
        <fullName evidence="2">Unannotated protein</fullName>
    </submittedName>
</protein>
<name>A0A6J5YG21_9ZZZZ</name>
<evidence type="ECO:0000256" key="1">
    <source>
        <dbReference type="SAM" id="MobiDB-lite"/>
    </source>
</evidence>
<feature type="region of interest" description="Disordered" evidence="1">
    <location>
        <begin position="160"/>
        <end position="256"/>
    </location>
</feature>